<dbReference type="RefSeq" id="WP_068726425.1">
    <property type="nucleotide sequence ID" value="NZ_LSKU01000001.1"/>
</dbReference>
<sequence length="198" mass="23117">MINIDVIKNEFNKHGGVLKTSELNAIGLSSRHIKKLLEENVLTKIKQGYYELSNNINPEEAVIARLFPHAVIFLESALIHYGYTDRIPSAWQIAVDKDSEKSQYKIEYPLIEPFYLEPKFLDVGLDTIQIEGVTVKIFTRDRTICDVLRYENKLEKEVFNNAIQRYVKDQKKNITKLFEYAELFNIKNKVQTYIGVWI</sequence>
<protein>
    <recommendedName>
        <fullName evidence="1">AbiEi antitoxin N-terminal domain-containing protein</fullName>
    </recommendedName>
</protein>
<accession>A0A135L699</accession>
<comment type="caution">
    <text evidence="2">The sequence shown here is derived from an EMBL/GenBank/DDBJ whole genome shotgun (WGS) entry which is preliminary data.</text>
</comment>
<evidence type="ECO:0000313" key="3">
    <source>
        <dbReference type="Proteomes" id="UP000070352"/>
    </source>
</evidence>
<organism evidence="2 3">
    <name type="scientific">Tepidibacillus decaturensis</name>
    <dbReference type="NCBI Taxonomy" id="1413211"/>
    <lineage>
        <taxon>Bacteria</taxon>
        <taxon>Bacillati</taxon>
        <taxon>Bacillota</taxon>
        <taxon>Bacilli</taxon>
        <taxon>Bacillales</taxon>
        <taxon>Bacillaceae</taxon>
        <taxon>Tepidibacillus</taxon>
    </lineage>
</organism>
<proteinExistence type="predicted"/>
<evidence type="ECO:0000313" key="2">
    <source>
        <dbReference type="EMBL" id="KXG44554.1"/>
    </source>
</evidence>
<evidence type="ECO:0000259" key="1">
    <source>
        <dbReference type="Pfam" id="PF13338"/>
    </source>
</evidence>
<name>A0A135L699_9BACI</name>
<dbReference type="AlphaFoldDB" id="A0A135L699"/>
<dbReference type="EMBL" id="LSKU01000001">
    <property type="protein sequence ID" value="KXG44554.1"/>
    <property type="molecule type" value="Genomic_DNA"/>
</dbReference>
<keyword evidence="3" id="KW-1185">Reference proteome</keyword>
<feature type="domain" description="AbiEi antitoxin N-terminal" evidence="1">
    <location>
        <begin position="7"/>
        <end position="52"/>
    </location>
</feature>
<dbReference type="OrthoDB" id="9801429at2"/>
<dbReference type="Proteomes" id="UP000070352">
    <property type="component" value="Unassembled WGS sequence"/>
</dbReference>
<reference evidence="2 3" key="1">
    <citation type="submission" date="2016-02" db="EMBL/GenBank/DDBJ databases">
        <title>Draft Genome for Tepidibacillus decaturensis nov. sp. Strain Z9, an Anaerobic, Moderately Thermophilic and Heterotrophic Bacterium from Deep Subsurface of the Illinois Basin, USA.</title>
        <authorList>
            <person name="Dong Y."/>
            <person name="Chang J.Y."/>
            <person name="Sanford R."/>
            <person name="Fouke B.W."/>
        </authorList>
    </citation>
    <scope>NUCLEOTIDE SEQUENCE [LARGE SCALE GENOMIC DNA]</scope>
    <source>
        <strain evidence="2 3">Z9</strain>
    </source>
</reference>
<gene>
    <name evidence="2" type="ORF">U473_11395</name>
</gene>
<dbReference type="Pfam" id="PF13338">
    <property type="entry name" value="AbiEi_4"/>
    <property type="match status" value="1"/>
</dbReference>
<dbReference type="InterPro" id="IPR025159">
    <property type="entry name" value="AbiEi_N"/>
</dbReference>
<dbReference type="STRING" id="1413211.U473_11395"/>